<name>A0A318HZY2_9BACT</name>
<keyword evidence="1" id="KW-0732">Signal</keyword>
<feature type="chain" id="PRO_5016442034" description="Lipocalin-like protein" evidence="1">
    <location>
        <begin position="21"/>
        <end position="193"/>
    </location>
</feature>
<evidence type="ECO:0008006" key="4">
    <source>
        <dbReference type="Google" id="ProtNLM"/>
    </source>
</evidence>
<organism evidence="2 3">
    <name type="scientific">Hoylesella shahii DSM 15611 = JCM 12083</name>
    <dbReference type="NCBI Taxonomy" id="1122991"/>
    <lineage>
        <taxon>Bacteria</taxon>
        <taxon>Pseudomonadati</taxon>
        <taxon>Bacteroidota</taxon>
        <taxon>Bacteroidia</taxon>
        <taxon>Bacteroidales</taxon>
        <taxon>Prevotellaceae</taxon>
        <taxon>Hoylesella</taxon>
    </lineage>
</organism>
<dbReference type="Proteomes" id="UP000248314">
    <property type="component" value="Unassembled WGS sequence"/>
</dbReference>
<reference evidence="2 3" key="1">
    <citation type="submission" date="2018-05" db="EMBL/GenBank/DDBJ databases">
        <title>Genomic Encyclopedia of Type Strains, Phase I: the one thousand microbial genomes (KMG-I) project.</title>
        <authorList>
            <person name="Kyrpides N."/>
        </authorList>
    </citation>
    <scope>NUCLEOTIDE SEQUENCE [LARGE SCALE GENOMIC DNA]</scope>
    <source>
        <strain evidence="2 3">DSM 15611</strain>
    </source>
</reference>
<feature type="signal peptide" evidence="1">
    <location>
        <begin position="1"/>
        <end position="20"/>
    </location>
</feature>
<keyword evidence="3" id="KW-1185">Reference proteome</keyword>
<sequence>MKRILLGAVLCFLSSMQINAQSFSEEQLDGEWKLTSQEVDFNDYIGTIKLLKFGFFLEKERDYYNLRYGLIEYKQGELIKQKEINNPYFNIDRKEKILDYFVVGDNRLHIIVDDKFTLRFKILEVNGNTLRLQGPKGVMSFTKVTTSVQQVKAEQQAIEKARYNIKGQKIAKPERGINIIQMSDNSSRKEMVR</sequence>
<proteinExistence type="predicted"/>
<evidence type="ECO:0000313" key="3">
    <source>
        <dbReference type="Proteomes" id="UP000248314"/>
    </source>
</evidence>
<dbReference type="OrthoDB" id="1073043at2"/>
<comment type="caution">
    <text evidence="2">The sequence shown here is derived from an EMBL/GenBank/DDBJ whole genome shotgun (WGS) entry which is preliminary data.</text>
</comment>
<gene>
    <name evidence="2" type="ORF">EJ73_01161</name>
</gene>
<evidence type="ECO:0000313" key="2">
    <source>
        <dbReference type="EMBL" id="PXX22626.1"/>
    </source>
</evidence>
<protein>
    <recommendedName>
        <fullName evidence="4">Lipocalin-like protein</fullName>
    </recommendedName>
</protein>
<dbReference type="RefSeq" id="WP_044075815.1">
    <property type="nucleotide sequence ID" value="NZ_BAIZ01000020.1"/>
</dbReference>
<evidence type="ECO:0000256" key="1">
    <source>
        <dbReference type="SAM" id="SignalP"/>
    </source>
</evidence>
<dbReference type="AlphaFoldDB" id="A0A318HZY2"/>
<dbReference type="EMBL" id="QJJX01000010">
    <property type="protein sequence ID" value="PXX22626.1"/>
    <property type="molecule type" value="Genomic_DNA"/>
</dbReference>
<accession>A0A318HZY2</accession>